<dbReference type="EMBL" id="SCWB01000020">
    <property type="protein sequence ID" value="TDM05306.1"/>
    <property type="molecule type" value="Genomic_DNA"/>
</dbReference>
<gene>
    <name evidence="1" type="ORF">ERX29_10065</name>
</gene>
<sequence>MTKEEMMNAIAGKLKLVNVGVIKPESIDDSKINELKDLYDMVMKRDNISPSEMTAITEELGNLRR</sequence>
<dbReference type="RefSeq" id="WP_133444543.1">
    <property type="nucleotide sequence ID" value="NZ_SCWB01000020.1"/>
</dbReference>
<organism evidence="1 2">
    <name type="scientific">Macrococcus lamae</name>
    <dbReference type="NCBI Taxonomy" id="198484"/>
    <lineage>
        <taxon>Bacteria</taxon>
        <taxon>Bacillati</taxon>
        <taxon>Bacillota</taxon>
        <taxon>Bacilli</taxon>
        <taxon>Bacillales</taxon>
        <taxon>Staphylococcaceae</taxon>
        <taxon>Macrococcus</taxon>
    </lineage>
</organism>
<dbReference type="InterPro" id="IPR009507">
    <property type="entry name" value="UPF0435"/>
</dbReference>
<dbReference type="Proteomes" id="UP000294802">
    <property type="component" value="Unassembled WGS sequence"/>
</dbReference>
<evidence type="ECO:0000313" key="2">
    <source>
        <dbReference type="Proteomes" id="UP000294802"/>
    </source>
</evidence>
<proteinExistence type="predicted"/>
<comment type="caution">
    <text evidence="1">The sequence shown here is derived from an EMBL/GenBank/DDBJ whole genome shotgun (WGS) entry which is preliminary data.</text>
</comment>
<evidence type="ECO:0000313" key="1">
    <source>
        <dbReference type="EMBL" id="TDM05306.1"/>
    </source>
</evidence>
<dbReference type="Pfam" id="PF06569">
    <property type="entry name" value="DUF1128"/>
    <property type="match status" value="1"/>
</dbReference>
<dbReference type="OrthoDB" id="2353831at2"/>
<protein>
    <submittedName>
        <fullName evidence="1">DUF1128 domain-containing protein</fullName>
    </submittedName>
</protein>
<dbReference type="AlphaFoldDB" id="A0A4R6BSD3"/>
<name>A0A4R6BSD3_9STAP</name>
<keyword evidence="2" id="KW-1185">Reference proteome</keyword>
<accession>A0A4R6BSD3</accession>
<reference evidence="1 2" key="1">
    <citation type="submission" date="2019-01" db="EMBL/GenBank/DDBJ databases">
        <title>Draft genome sequences of the type strains of six Macrococcus species.</title>
        <authorList>
            <person name="Mazhar S."/>
            <person name="Altermann E."/>
            <person name="Hill C."/>
            <person name="Mcauliffe O."/>
        </authorList>
    </citation>
    <scope>NUCLEOTIDE SEQUENCE [LARGE SCALE GENOMIC DNA]</scope>
    <source>
        <strain evidence="1 2">CCM4815</strain>
    </source>
</reference>